<proteinExistence type="inferred from homology"/>
<dbReference type="PROSITE" id="PS50245">
    <property type="entry name" value="CAP_GLY_2"/>
    <property type="match status" value="1"/>
</dbReference>
<dbReference type="InterPro" id="IPR000626">
    <property type="entry name" value="Ubiquitin-like_dom"/>
</dbReference>
<dbReference type="Proteomes" id="UP000717585">
    <property type="component" value="Unassembled WGS sequence"/>
</dbReference>
<protein>
    <submittedName>
        <fullName evidence="7">Ubiquitin-like domain</fullName>
    </submittedName>
</protein>
<gene>
    <name evidence="7" type="ORF">J8273_8106</name>
</gene>
<dbReference type="Pfam" id="PF01302">
    <property type="entry name" value="CAP_GLY"/>
    <property type="match status" value="1"/>
</dbReference>
<keyword evidence="8" id="KW-1185">Reference proteome</keyword>
<dbReference type="GO" id="GO:0035371">
    <property type="term" value="C:microtubule plus-end"/>
    <property type="evidence" value="ECO:0007669"/>
    <property type="project" value="TreeGrafter"/>
</dbReference>
<dbReference type="InterPro" id="IPR029071">
    <property type="entry name" value="Ubiquitin-like_domsf"/>
</dbReference>
<accession>A0A8J6DXF9</accession>
<dbReference type="Pfam" id="PF14560">
    <property type="entry name" value="Ubiquitin_2"/>
    <property type="match status" value="1"/>
</dbReference>
<dbReference type="SUPFAM" id="SSF74924">
    <property type="entry name" value="Cap-Gly domain"/>
    <property type="match status" value="1"/>
</dbReference>
<dbReference type="Gene3D" id="3.10.20.90">
    <property type="entry name" value="Phosphatidylinositol 3-kinase Catalytic Subunit, Chain A, domain 1"/>
    <property type="match status" value="1"/>
</dbReference>
<dbReference type="GO" id="GO:0005938">
    <property type="term" value="C:cell cortex"/>
    <property type="evidence" value="ECO:0007669"/>
    <property type="project" value="TreeGrafter"/>
</dbReference>
<dbReference type="AlphaFoldDB" id="A0A8J6DXF9"/>
<dbReference type="CDD" id="cd01789">
    <property type="entry name" value="Ubl_TBCB"/>
    <property type="match status" value="1"/>
</dbReference>
<dbReference type="GO" id="GO:0007023">
    <property type="term" value="P:post-chaperonin tubulin folding pathway"/>
    <property type="evidence" value="ECO:0007669"/>
    <property type="project" value="InterPro"/>
</dbReference>
<dbReference type="OrthoDB" id="2130750at2759"/>
<dbReference type="GO" id="GO:0007021">
    <property type="term" value="P:tubulin complex assembly"/>
    <property type="evidence" value="ECO:0007669"/>
    <property type="project" value="InterPro"/>
</dbReference>
<name>A0A8J6DXF9_9EUKA</name>
<dbReference type="SMART" id="SM01052">
    <property type="entry name" value="CAP_GLY"/>
    <property type="match status" value="1"/>
</dbReference>
<evidence type="ECO:0000313" key="7">
    <source>
        <dbReference type="EMBL" id="KAG9390069.1"/>
    </source>
</evidence>
<evidence type="ECO:0000259" key="6">
    <source>
        <dbReference type="PROSITE" id="PS50245"/>
    </source>
</evidence>
<evidence type="ECO:0000256" key="4">
    <source>
        <dbReference type="ARBA" id="ARBA00025779"/>
    </source>
</evidence>
<dbReference type="PANTHER" id="PTHR18916">
    <property type="entry name" value="DYNACTIN 1-RELATED MICROTUBULE-BINDING"/>
    <property type="match status" value="1"/>
</dbReference>
<dbReference type="Gene3D" id="2.30.30.190">
    <property type="entry name" value="CAP Gly-rich-like domain"/>
    <property type="match status" value="1"/>
</dbReference>
<sequence length="310" mass="34178">MIHTGNKPPLASCPYRTNQLSALYVHLRRKHKGENPAELVKVAKVHLTMKGRNPTFGAAGHAPAIPVREEMTPDRKPVDIINNGAQLCPVMDGHAVRNIPESLQLRIQSNWTIGKIKQRIHFATGTEVASMELMLKNNAKKCECKLDQDNRTIDEYGAEDGWILHVTDTDPASVTVGLDDLDQVPKYEIPEEKYAERQDSFRVFRKKLALKEAGRRSSHTTTALTVGTRVRVMPHSLLATVRFVGAVGTLPPGLWCGIEYDDEGLGKHDGTITVSGGRRIEVFKAAPGKGAIVRPSKCVEVLDVAPEDEL</sequence>
<dbReference type="GO" id="GO:0043014">
    <property type="term" value="F:alpha-tubulin binding"/>
    <property type="evidence" value="ECO:0007669"/>
    <property type="project" value="InterPro"/>
</dbReference>
<dbReference type="PANTHER" id="PTHR18916:SF85">
    <property type="entry name" value="TUBULIN-FOLDING COFACTOR B"/>
    <property type="match status" value="1"/>
</dbReference>
<comment type="caution">
    <text evidence="7">The sequence shown here is derived from an EMBL/GenBank/DDBJ whole genome shotgun (WGS) entry which is preliminary data.</text>
</comment>
<evidence type="ECO:0000256" key="3">
    <source>
        <dbReference type="ARBA" id="ARBA00023186"/>
    </source>
</evidence>
<comment type="subcellular location">
    <subcellularLocation>
        <location evidence="1">Cytoplasm</location>
    </subcellularLocation>
</comment>
<comment type="similarity">
    <text evidence="4">Belongs to the TBCB family.</text>
</comment>
<dbReference type="InterPro" id="IPR036859">
    <property type="entry name" value="CAP-Gly_dom_sf"/>
</dbReference>
<evidence type="ECO:0000256" key="1">
    <source>
        <dbReference type="ARBA" id="ARBA00004496"/>
    </source>
</evidence>
<feature type="domain" description="Ubiquitin-like" evidence="5">
    <location>
        <begin position="96"/>
        <end position="173"/>
    </location>
</feature>
<evidence type="ECO:0000259" key="5">
    <source>
        <dbReference type="PROSITE" id="PS50053"/>
    </source>
</evidence>
<keyword evidence="2" id="KW-0963">Cytoplasm</keyword>
<dbReference type="InterPro" id="IPR000938">
    <property type="entry name" value="CAP-Gly_domain"/>
</dbReference>
<evidence type="ECO:0000313" key="8">
    <source>
        <dbReference type="Proteomes" id="UP000717585"/>
    </source>
</evidence>
<dbReference type="GO" id="GO:0031122">
    <property type="term" value="P:cytoplasmic microtubule organization"/>
    <property type="evidence" value="ECO:0007669"/>
    <property type="project" value="TreeGrafter"/>
</dbReference>
<dbReference type="InterPro" id="IPR045172">
    <property type="entry name" value="TBCB_Ubl"/>
</dbReference>
<feature type="domain" description="CAP-Gly" evidence="6">
    <location>
        <begin position="252"/>
        <end position="294"/>
    </location>
</feature>
<reference evidence="7" key="1">
    <citation type="submission" date="2021-05" db="EMBL/GenBank/DDBJ databases">
        <title>A free-living protist that lacks canonical eukaryotic 1 DNA replication and segregation systems.</title>
        <authorList>
            <person name="Salas-Leiva D.E."/>
            <person name="Tromer E.C."/>
            <person name="Curtis B.A."/>
            <person name="Jerlstrom-Hultqvist J."/>
            <person name="Kolisko M."/>
            <person name="Yi Z."/>
            <person name="Salas-Leiva J.S."/>
            <person name="Gallot-Lavallee L."/>
            <person name="Kops G.J.P.L."/>
            <person name="Archibald J.M."/>
            <person name="Simpson A.G.B."/>
            <person name="Roger A.J."/>
        </authorList>
    </citation>
    <scope>NUCLEOTIDE SEQUENCE</scope>
    <source>
        <strain evidence="7">BICM</strain>
    </source>
</reference>
<dbReference type="GO" id="GO:0051010">
    <property type="term" value="F:microtubule plus-end binding"/>
    <property type="evidence" value="ECO:0007669"/>
    <property type="project" value="TreeGrafter"/>
</dbReference>
<dbReference type="GO" id="GO:0005634">
    <property type="term" value="C:nucleus"/>
    <property type="evidence" value="ECO:0007669"/>
    <property type="project" value="TreeGrafter"/>
</dbReference>
<dbReference type="SUPFAM" id="SSF54236">
    <property type="entry name" value="Ubiquitin-like"/>
    <property type="match status" value="1"/>
</dbReference>
<dbReference type="PROSITE" id="PS50053">
    <property type="entry name" value="UBIQUITIN_2"/>
    <property type="match status" value="1"/>
</dbReference>
<evidence type="ECO:0000256" key="2">
    <source>
        <dbReference type="ARBA" id="ARBA00022490"/>
    </source>
</evidence>
<organism evidence="7 8">
    <name type="scientific">Carpediemonas membranifera</name>
    <dbReference type="NCBI Taxonomy" id="201153"/>
    <lineage>
        <taxon>Eukaryota</taxon>
        <taxon>Metamonada</taxon>
        <taxon>Carpediemonas-like organisms</taxon>
        <taxon>Carpediemonas</taxon>
    </lineage>
</organism>
<dbReference type="EMBL" id="JAHDYR010000066">
    <property type="protein sequence ID" value="KAG9390069.1"/>
    <property type="molecule type" value="Genomic_DNA"/>
</dbReference>
<keyword evidence="3" id="KW-0143">Chaperone</keyword>